<feature type="domain" description="TIR" evidence="1">
    <location>
        <begin position="89"/>
        <end position="226"/>
    </location>
</feature>
<dbReference type="PROSITE" id="PS50104">
    <property type="entry name" value="TIR"/>
    <property type="match status" value="1"/>
</dbReference>
<dbReference type="AlphaFoldDB" id="A0AAW9S9H3"/>
<keyword evidence="2" id="KW-0675">Receptor</keyword>
<dbReference type="RefSeq" id="WP_346820139.1">
    <property type="nucleotide sequence ID" value="NZ_JBDKWZ010000002.1"/>
</dbReference>
<organism evidence="2 3">
    <name type="scientific">Rapidithrix thailandica</name>
    <dbReference type="NCBI Taxonomy" id="413964"/>
    <lineage>
        <taxon>Bacteria</taxon>
        <taxon>Pseudomonadati</taxon>
        <taxon>Bacteroidota</taxon>
        <taxon>Cytophagia</taxon>
        <taxon>Cytophagales</taxon>
        <taxon>Flammeovirgaceae</taxon>
        <taxon>Rapidithrix</taxon>
    </lineage>
</organism>
<sequence>MNPLDRINLIKEIAVKLQEQFTTTEINLFLAGYGIKGLTETMVNSKRVYSQQILQEESNETISKVARDLSLDAPKAVQPERKQDIVGTNEKKVFISHSSKDANVVEQVIELLEAIGLNENQIFCTSFEGYNIKIGTDWLQTLKEELNKEVLVIFILSENFYNSPVSLCEMGATWVKTSEHIPVLIPPFSYAQIQGVIPNTQGMKINEKAKLNSLKEKVEAFFSLTPKNFSVWERKRDNAVGQINEIITVTSLNDNILDVNEKFEIITEKKAGDFELKEGMLFPSSSDNFKVKSEKISRMTEEGPTEEDYYVISQNGTEMLNVRTSSGKSQFVETIEEILVLTENFRTKEGIGVGSTIAEFTKAYPNYYTWYTYVSEMYVIESKDLHIQFILPKDSYKGGLEINGDMTELNISDFDQEAKIMKVRLISNKC</sequence>
<gene>
    <name evidence="2" type="ORF">AAG747_05530</name>
</gene>
<keyword evidence="3" id="KW-1185">Reference proteome</keyword>
<dbReference type="InterPro" id="IPR000157">
    <property type="entry name" value="TIR_dom"/>
</dbReference>
<comment type="caution">
    <text evidence="2">The sequence shown here is derived from an EMBL/GenBank/DDBJ whole genome shotgun (WGS) entry which is preliminary data.</text>
</comment>
<dbReference type="InterPro" id="IPR035897">
    <property type="entry name" value="Toll_tir_struct_dom_sf"/>
</dbReference>
<evidence type="ECO:0000313" key="2">
    <source>
        <dbReference type="EMBL" id="MEN7547356.1"/>
    </source>
</evidence>
<reference evidence="2 3" key="1">
    <citation type="submission" date="2024-04" db="EMBL/GenBank/DDBJ databases">
        <title>Novel genus in family Flammeovirgaceae.</title>
        <authorList>
            <person name="Nguyen T.H."/>
            <person name="Vuong T.Q."/>
            <person name="Le H."/>
            <person name="Kim S.-G."/>
        </authorList>
    </citation>
    <scope>NUCLEOTIDE SEQUENCE [LARGE SCALE GENOMIC DNA]</scope>
    <source>
        <strain evidence="2 3">JCM 23209</strain>
    </source>
</reference>
<dbReference type="Gene3D" id="3.40.50.10140">
    <property type="entry name" value="Toll/interleukin-1 receptor homology (TIR) domain"/>
    <property type="match status" value="1"/>
</dbReference>
<name>A0AAW9S9H3_9BACT</name>
<dbReference type="GO" id="GO:0007165">
    <property type="term" value="P:signal transduction"/>
    <property type="evidence" value="ECO:0007669"/>
    <property type="project" value="InterPro"/>
</dbReference>
<protein>
    <submittedName>
        <fullName evidence="2">Toll/interleukin-1 receptor domain-containing protein</fullName>
    </submittedName>
</protein>
<evidence type="ECO:0000313" key="3">
    <source>
        <dbReference type="Proteomes" id="UP001403385"/>
    </source>
</evidence>
<accession>A0AAW9S9H3</accession>
<dbReference type="Proteomes" id="UP001403385">
    <property type="component" value="Unassembled WGS sequence"/>
</dbReference>
<dbReference type="Pfam" id="PF13676">
    <property type="entry name" value="TIR_2"/>
    <property type="match status" value="1"/>
</dbReference>
<proteinExistence type="predicted"/>
<evidence type="ECO:0000259" key="1">
    <source>
        <dbReference type="PROSITE" id="PS50104"/>
    </source>
</evidence>
<dbReference type="EMBL" id="JBDKWZ010000002">
    <property type="protein sequence ID" value="MEN7547356.1"/>
    <property type="molecule type" value="Genomic_DNA"/>
</dbReference>
<dbReference type="SUPFAM" id="SSF52200">
    <property type="entry name" value="Toll/Interleukin receptor TIR domain"/>
    <property type="match status" value="1"/>
</dbReference>